<dbReference type="InterPro" id="IPR015797">
    <property type="entry name" value="NUDIX_hydrolase-like_dom_sf"/>
</dbReference>
<dbReference type="EMBL" id="HBFQ01029569">
    <property type="protein sequence ID" value="CAD8846512.1"/>
    <property type="molecule type" value="Transcribed_RNA"/>
</dbReference>
<keyword evidence="1" id="KW-0378">Hydrolase</keyword>
<evidence type="ECO:0000259" key="2">
    <source>
        <dbReference type="PROSITE" id="PS51462"/>
    </source>
</evidence>
<dbReference type="PROSITE" id="PS51462">
    <property type="entry name" value="NUDIX"/>
    <property type="match status" value="1"/>
</dbReference>
<accession>A0A7S1F6N9</accession>
<dbReference type="AlphaFoldDB" id="A0A7S1F6N9"/>
<dbReference type="InterPro" id="IPR000086">
    <property type="entry name" value="NUDIX_hydrolase_dom"/>
</dbReference>
<feature type="domain" description="Nudix hydrolase" evidence="2">
    <location>
        <begin position="44"/>
        <end position="183"/>
    </location>
</feature>
<dbReference type="PANTHER" id="PTHR43736">
    <property type="entry name" value="ADP-RIBOSE PYROPHOSPHATASE"/>
    <property type="match status" value="1"/>
</dbReference>
<dbReference type="PANTHER" id="PTHR43736:SF1">
    <property type="entry name" value="DIHYDRONEOPTERIN TRIPHOSPHATE DIPHOSPHATASE"/>
    <property type="match status" value="1"/>
</dbReference>
<reference evidence="3" key="1">
    <citation type="submission" date="2021-01" db="EMBL/GenBank/DDBJ databases">
        <authorList>
            <person name="Corre E."/>
            <person name="Pelletier E."/>
            <person name="Niang G."/>
            <person name="Scheremetjew M."/>
            <person name="Finn R."/>
            <person name="Kale V."/>
            <person name="Holt S."/>
            <person name="Cochrane G."/>
            <person name="Meng A."/>
            <person name="Brown T."/>
            <person name="Cohen L."/>
        </authorList>
    </citation>
    <scope>NUCLEOTIDE SEQUENCE</scope>
</reference>
<evidence type="ECO:0000256" key="1">
    <source>
        <dbReference type="ARBA" id="ARBA00022801"/>
    </source>
</evidence>
<evidence type="ECO:0000313" key="3">
    <source>
        <dbReference type="EMBL" id="CAD8846512.1"/>
    </source>
</evidence>
<dbReference type="InterPro" id="IPR020084">
    <property type="entry name" value="NUDIX_hydrolase_CS"/>
</dbReference>
<dbReference type="Gene3D" id="3.90.79.10">
    <property type="entry name" value="Nucleoside Triphosphate Pyrophosphohydrolase"/>
    <property type="match status" value="1"/>
</dbReference>
<dbReference type="CDD" id="cd04673">
    <property type="entry name" value="NUDIX_ADPRase"/>
    <property type="match status" value="1"/>
</dbReference>
<dbReference type="GO" id="GO:0016787">
    <property type="term" value="F:hydrolase activity"/>
    <property type="evidence" value="ECO:0007669"/>
    <property type="project" value="UniProtKB-KW"/>
</dbReference>
<proteinExistence type="predicted"/>
<gene>
    <name evidence="3" type="ORF">NSCI0253_LOCUS20862</name>
</gene>
<sequence>MMRLTCARQFQLKTLWTCPRSMATRIDVSRPSVSPHDARRFPSQPIAAVAVTICMAGSQGRRYALVKRNKPPSKGAWSIPGGKLRLGEAIMVGASREIEEEVGLTVASLRWHPLPITATDVIVGGETTPEFHYVIAQCFAWHDSREETATPGDDAADVAWFTMEEIASSLSGQDSDRILGVIRVAEAMMSGGVLVADKP</sequence>
<name>A0A7S1F6N9_NOCSC</name>
<dbReference type="SUPFAM" id="SSF55811">
    <property type="entry name" value="Nudix"/>
    <property type="match status" value="1"/>
</dbReference>
<dbReference type="Pfam" id="PF00293">
    <property type="entry name" value="NUDIX"/>
    <property type="match status" value="1"/>
</dbReference>
<dbReference type="PROSITE" id="PS00893">
    <property type="entry name" value="NUDIX_BOX"/>
    <property type="match status" value="1"/>
</dbReference>
<organism evidence="3">
    <name type="scientific">Noctiluca scintillans</name>
    <name type="common">Sea sparkle</name>
    <name type="synonym">Red tide dinoflagellate</name>
    <dbReference type="NCBI Taxonomy" id="2966"/>
    <lineage>
        <taxon>Eukaryota</taxon>
        <taxon>Sar</taxon>
        <taxon>Alveolata</taxon>
        <taxon>Dinophyceae</taxon>
        <taxon>Noctilucales</taxon>
        <taxon>Noctilucaceae</taxon>
        <taxon>Noctiluca</taxon>
    </lineage>
</organism>
<protein>
    <recommendedName>
        <fullName evidence="2">Nudix hydrolase domain-containing protein</fullName>
    </recommendedName>
</protein>